<evidence type="ECO:0000259" key="2">
    <source>
        <dbReference type="PROSITE" id="PS50943"/>
    </source>
</evidence>
<dbReference type="AlphaFoldDB" id="A0AAF0ZDL2"/>
<feature type="domain" description="HTH cro/C1-type" evidence="2">
    <location>
        <begin position="9"/>
        <end position="63"/>
    </location>
</feature>
<sequence>MKETIASNLIRYRKGLHISQQSLAEQTGVTRQTINNYEKAKTLPDSKTLSVLAKILKVTLDDILRPIDQLPQTNNFCFRCHCKFTQKPQFISYVENLLNTYTALEVAVGLPPYAPETTPCNVLEGNESRIQQIAKSFRLRLGIGDAPIPNLFEAVEELGLKVLRLPIEQKDFFGLSACSNSQGAFVLINTDNISIERQLFTLAHEIGHLIFHRDEYQNQLMISKSREEEKAREKVANYFASHLLVSQTAFDLACQNMTNLLELKAHFRVSYATIIKRLDELGIDSYGEIIKKIRANYKRLYNKSLTKEIELEPKLAENNFPVNQRYQTLIWNALKAEKISESKAAELLNITIEALRLARMQQEVYAIA</sequence>
<dbReference type="InterPro" id="IPR010982">
    <property type="entry name" value="Lambda_DNA-bd_dom_sf"/>
</dbReference>
<accession>A0AAF0ZDL2</accession>
<evidence type="ECO:0000313" key="3">
    <source>
        <dbReference type="EMBL" id="WPF89730.1"/>
    </source>
</evidence>
<dbReference type="PROSITE" id="PS50943">
    <property type="entry name" value="HTH_CROC1"/>
    <property type="match status" value="1"/>
</dbReference>
<dbReference type="GO" id="GO:0003677">
    <property type="term" value="F:DNA binding"/>
    <property type="evidence" value="ECO:0007669"/>
    <property type="project" value="InterPro"/>
</dbReference>
<dbReference type="PANTHER" id="PTHR43236:SF1">
    <property type="entry name" value="BLL7220 PROTEIN"/>
    <property type="match status" value="1"/>
</dbReference>
<dbReference type="RefSeq" id="WP_320002016.1">
    <property type="nucleotide sequence ID" value="NZ_CP138348.1"/>
</dbReference>
<protein>
    <submittedName>
        <fullName evidence="3">XRE family transcriptional regulator</fullName>
    </submittedName>
</protein>
<gene>
    <name evidence="3" type="ORF">SAY89_05510</name>
</gene>
<dbReference type="InterPro" id="IPR001387">
    <property type="entry name" value="Cro/C1-type_HTH"/>
</dbReference>
<dbReference type="Gene3D" id="1.10.260.40">
    <property type="entry name" value="lambda repressor-like DNA-binding domains"/>
    <property type="match status" value="1"/>
</dbReference>
<dbReference type="SUPFAM" id="SSF47413">
    <property type="entry name" value="lambda repressor-like DNA-binding domains"/>
    <property type="match status" value="1"/>
</dbReference>
<dbReference type="Pfam" id="PF01381">
    <property type="entry name" value="HTH_3"/>
    <property type="match status" value="1"/>
</dbReference>
<dbReference type="CDD" id="cd00093">
    <property type="entry name" value="HTH_XRE"/>
    <property type="match status" value="1"/>
</dbReference>
<evidence type="ECO:0000256" key="1">
    <source>
        <dbReference type="ARBA" id="ARBA00007227"/>
    </source>
</evidence>
<proteinExistence type="inferred from homology"/>
<dbReference type="PANTHER" id="PTHR43236">
    <property type="entry name" value="ANTITOXIN HIGA1"/>
    <property type="match status" value="1"/>
</dbReference>
<reference evidence="3" key="1">
    <citation type="submission" date="2023-11" db="EMBL/GenBank/DDBJ databases">
        <title>Genome sequence of Cyanobacterium aponinum BCRC AL20115.</title>
        <authorList>
            <person name="Chang H.-Y."/>
            <person name="Lin K.-M."/>
            <person name="Hsueh H.-T."/>
            <person name="Chu H.-A."/>
            <person name="Kuo C.-H."/>
        </authorList>
    </citation>
    <scope>NUCLEOTIDE SEQUENCE</scope>
    <source>
        <strain evidence="3">AL20115</strain>
    </source>
</reference>
<dbReference type="EMBL" id="CP138348">
    <property type="protein sequence ID" value="WPF89730.1"/>
    <property type="molecule type" value="Genomic_DNA"/>
</dbReference>
<comment type="similarity">
    <text evidence="1">Belongs to the short-chain fatty acyl-CoA assimilation regulator (ScfR) family.</text>
</comment>
<name>A0AAF0ZDL2_9CHRO</name>
<dbReference type="InterPro" id="IPR010359">
    <property type="entry name" value="IrrE_HExxH"/>
</dbReference>
<dbReference type="Gene3D" id="1.10.10.2910">
    <property type="match status" value="1"/>
</dbReference>
<organism evidence="3">
    <name type="scientific">Cyanobacterium aponinum AL20115</name>
    <dbReference type="NCBI Taxonomy" id="3090662"/>
    <lineage>
        <taxon>Bacteria</taxon>
        <taxon>Bacillati</taxon>
        <taxon>Cyanobacteriota</taxon>
        <taxon>Cyanophyceae</taxon>
        <taxon>Oscillatoriophycideae</taxon>
        <taxon>Chroococcales</taxon>
        <taxon>Geminocystaceae</taxon>
        <taxon>Cyanobacterium</taxon>
    </lineage>
</organism>
<dbReference type="Pfam" id="PF06114">
    <property type="entry name" value="Peptidase_M78"/>
    <property type="match status" value="1"/>
</dbReference>
<dbReference type="InterPro" id="IPR052345">
    <property type="entry name" value="Rad_response_metalloprotease"/>
</dbReference>
<dbReference type="SMART" id="SM00530">
    <property type="entry name" value="HTH_XRE"/>
    <property type="match status" value="1"/>
</dbReference>